<feature type="coiled-coil region" evidence="1">
    <location>
        <begin position="181"/>
        <end position="218"/>
    </location>
</feature>
<dbReference type="AlphaFoldDB" id="A0A1H8AZM7"/>
<dbReference type="STRING" id="295069.SAMN05421856_106168"/>
<evidence type="ECO:0000313" key="4">
    <source>
        <dbReference type="EMBL" id="SEM76190.1"/>
    </source>
</evidence>
<dbReference type="EMBL" id="FOBV01000006">
    <property type="protein sequence ID" value="SEM76190.1"/>
    <property type="molecule type" value="Genomic_DNA"/>
</dbReference>
<dbReference type="InterPro" id="IPR025645">
    <property type="entry name" value="DUF4349"/>
</dbReference>
<dbReference type="Pfam" id="PF14257">
    <property type="entry name" value="DUF4349"/>
    <property type="match status" value="1"/>
</dbReference>
<keyword evidence="2" id="KW-1133">Transmembrane helix</keyword>
<keyword evidence="2" id="KW-0812">Transmembrane</keyword>
<evidence type="ECO:0000313" key="5">
    <source>
        <dbReference type="Proteomes" id="UP000199450"/>
    </source>
</evidence>
<gene>
    <name evidence="4" type="ORF">SAMN05421856_106168</name>
</gene>
<proteinExistence type="predicted"/>
<evidence type="ECO:0000256" key="2">
    <source>
        <dbReference type="SAM" id="Phobius"/>
    </source>
</evidence>
<sequence>MIQPELWIKQNIKNKSMKTTYIRLSLASALLLGIYSCKKGEATADYNAGAEADSATTIISDSISSAATMSVKDKQFIKTANVNMEVKDVYDATISIEKSVQELGGFVTHSDLKSNVISEDTYNTSDQEAMLIKKYQSENTMQVRVPTAKLGELLTLINNKKLFLNSRSINAEDVTSGIKYAELEGKRIKKTEENIHKLKTNKDKVNMSNENMAEANQQQLANMDVTDNLKYSTVDIYIKEPKLRVATIAITNTESIDDQYKFDFGYGVKSAFVEGFYLIQRIVVGLITIWPIILIGAVIIYVVRKRKPSKKQQPTSEI</sequence>
<feature type="transmembrane region" description="Helical" evidence="2">
    <location>
        <begin position="282"/>
        <end position="303"/>
    </location>
</feature>
<keyword evidence="1" id="KW-0175">Coiled coil</keyword>
<evidence type="ECO:0000259" key="3">
    <source>
        <dbReference type="Pfam" id="PF14257"/>
    </source>
</evidence>
<protein>
    <recommendedName>
        <fullName evidence="3">DUF4349 domain-containing protein</fullName>
    </recommendedName>
</protein>
<name>A0A1H8AZM7_9FLAO</name>
<dbReference type="Proteomes" id="UP000199450">
    <property type="component" value="Unassembled WGS sequence"/>
</dbReference>
<keyword evidence="5" id="KW-1185">Reference proteome</keyword>
<feature type="domain" description="DUF4349" evidence="3">
    <location>
        <begin position="75"/>
        <end position="303"/>
    </location>
</feature>
<organism evidence="4 5">
    <name type="scientific">Chryseobacterium taichungense</name>
    <dbReference type="NCBI Taxonomy" id="295069"/>
    <lineage>
        <taxon>Bacteria</taxon>
        <taxon>Pseudomonadati</taxon>
        <taxon>Bacteroidota</taxon>
        <taxon>Flavobacteriia</taxon>
        <taxon>Flavobacteriales</taxon>
        <taxon>Weeksellaceae</taxon>
        <taxon>Chryseobacterium group</taxon>
        <taxon>Chryseobacterium</taxon>
    </lineage>
</organism>
<reference evidence="5" key="1">
    <citation type="submission" date="2016-10" db="EMBL/GenBank/DDBJ databases">
        <authorList>
            <person name="Varghese N."/>
            <person name="Submissions S."/>
        </authorList>
    </citation>
    <scope>NUCLEOTIDE SEQUENCE [LARGE SCALE GENOMIC DNA]</scope>
    <source>
        <strain evidence="5">DSM 17453</strain>
    </source>
</reference>
<accession>A0A1H8AZM7</accession>
<keyword evidence="2" id="KW-0472">Membrane</keyword>
<evidence type="ECO:0000256" key="1">
    <source>
        <dbReference type="SAM" id="Coils"/>
    </source>
</evidence>